<dbReference type="Pfam" id="PF01473">
    <property type="entry name" value="Choline_bind_1"/>
    <property type="match status" value="2"/>
</dbReference>
<dbReference type="EMBL" id="NCVL01000007">
    <property type="protein sequence ID" value="ORP06534.1"/>
    <property type="molecule type" value="Genomic_DNA"/>
</dbReference>
<evidence type="ECO:0000313" key="6">
    <source>
        <dbReference type="Proteomes" id="UP000193505"/>
    </source>
</evidence>
<dbReference type="PANTHER" id="PTHR34135">
    <property type="entry name" value="LYSOZYME"/>
    <property type="match status" value="1"/>
</dbReference>
<dbReference type="Gene3D" id="2.10.270.10">
    <property type="entry name" value="Cholin Binding"/>
    <property type="match status" value="3"/>
</dbReference>
<comment type="similarity">
    <text evidence="1">Belongs to the glycosyl hydrolase 25 family.</text>
</comment>
<evidence type="ECO:0000313" key="5">
    <source>
        <dbReference type="EMBL" id="ORP06534.1"/>
    </source>
</evidence>
<sequence>MIEPFFVGEERLKTKIGKIGLASAFLLGLVVNQVAANEAEVKASSEKSSVQASSSKVEEKKSETATSQKEETITKKEEKKVEFSSSQQTEKKEEVKETRASSHKEESKPNSTSAHWEGDFYVKADGSKAKSEWIFDTTYNSWFYMKVDGRYAQKEWHGNYYLKAGGYMAKNEWVYDNHYNSWFYLKADGSYANQEWQKINGKWYYFKKWGYMAKSQWQGNYFLNGQGAMMQNEWLYDPAYSSYFYLKAAGSYANEQWQKIDGKWYYFKKWGYMAQDEWQGNYYLTESGAMATGELIMDDTRYTFADSGELKEKKALNVGWVYRNGHRYFFNHREEQIGTDRAKKVIDVSEHNGRISDWKKVIDDNGVDGVIVRLGYSGVEDKELAYNIQELNRLGIPYGVYLYTYAENETDAENDAKQTIELLKKYKMNLSYPIYYDVENWEYVNKTKRASSDTGIWVKIINKYMATMKQAGYQNVKVYSYRQLLQTRLNHPDILQHVNWVAAYTDALDWNNPHYSGSKGWQYTSSEYLKGIRGRVDVSVWY</sequence>
<dbReference type="GO" id="GO:0009253">
    <property type="term" value="P:peptidoglycan catabolic process"/>
    <property type="evidence" value="ECO:0007669"/>
    <property type="project" value="InterPro"/>
</dbReference>
<feature type="compositionally biased region" description="Basic and acidic residues" evidence="4">
    <location>
        <begin position="89"/>
        <end position="108"/>
    </location>
</feature>
<dbReference type="PROSITE" id="PS51170">
    <property type="entry name" value="CW"/>
    <property type="match status" value="2"/>
</dbReference>
<dbReference type="PROSITE" id="PS51904">
    <property type="entry name" value="GLYCOSYL_HYDROL_F25_2"/>
    <property type="match status" value="1"/>
</dbReference>
<dbReference type="GO" id="GO:0016052">
    <property type="term" value="P:carbohydrate catabolic process"/>
    <property type="evidence" value="ECO:0007669"/>
    <property type="project" value="TreeGrafter"/>
</dbReference>
<dbReference type="InterPro" id="IPR017853">
    <property type="entry name" value="GH"/>
</dbReference>
<evidence type="ECO:0000256" key="1">
    <source>
        <dbReference type="ARBA" id="ARBA00010646"/>
    </source>
</evidence>
<evidence type="ECO:0000256" key="2">
    <source>
        <dbReference type="ARBA" id="ARBA00022737"/>
    </source>
</evidence>
<name>A0A1X1L4L1_STRMT</name>
<dbReference type="Pfam" id="PF01183">
    <property type="entry name" value="Glyco_hydro_25"/>
    <property type="match status" value="1"/>
</dbReference>
<dbReference type="Gene3D" id="3.20.20.80">
    <property type="entry name" value="Glycosidases"/>
    <property type="match status" value="1"/>
</dbReference>
<feature type="compositionally biased region" description="Low complexity" evidence="4">
    <location>
        <begin position="46"/>
        <end position="55"/>
    </location>
</feature>
<proteinExistence type="inferred from homology"/>
<dbReference type="GO" id="GO:0016998">
    <property type="term" value="P:cell wall macromolecule catabolic process"/>
    <property type="evidence" value="ECO:0007669"/>
    <property type="project" value="InterPro"/>
</dbReference>
<feature type="repeat" description="Cell wall-binding" evidence="3">
    <location>
        <begin position="193"/>
        <end position="212"/>
    </location>
</feature>
<dbReference type="GO" id="GO:0003796">
    <property type="term" value="F:lysozyme activity"/>
    <property type="evidence" value="ECO:0007669"/>
    <property type="project" value="InterPro"/>
</dbReference>
<feature type="compositionally biased region" description="Basic and acidic residues" evidence="4">
    <location>
        <begin position="56"/>
        <end position="82"/>
    </location>
</feature>
<accession>A0A1X1L4L1</accession>
<evidence type="ECO:0000256" key="3">
    <source>
        <dbReference type="PROSITE-ProRule" id="PRU00591"/>
    </source>
</evidence>
<dbReference type="SUPFAM" id="SSF69360">
    <property type="entry name" value="Cell wall binding repeat"/>
    <property type="match status" value="1"/>
</dbReference>
<organism evidence="5 6">
    <name type="scientific">Streptococcus mitis</name>
    <dbReference type="NCBI Taxonomy" id="28037"/>
    <lineage>
        <taxon>Bacteria</taxon>
        <taxon>Bacillati</taxon>
        <taxon>Bacillota</taxon>
        <taxon>Bacilli</taxon>
        <taxon>Lactobacillales</taxon>
        <taxon>Streptococcaceae</taxon>
        <taxon>Streptococcus</taxon>
        <taxon>Streptococcus mitis group</taxon>
    </lineage>
</organism>
<feature type="repeat" description="Cell wall-binding" evidence="3">
    <location>
        <begin position="254"/>
        <end position="273"/>
    </location>
</feature>
<dbReference type="Proteomes" id="UP000193505">
    <property type="component" value="Unassembled WGS sequence"/>
</dbReference>
<evidence type="ECO:0000256" key="4">
    <source>
        <dbReference type="SAM" id="MobiDB-lite"/>
    </source>
</evidence>
<dbReference type="InterPro" id="IPR018337">
    <property type="entry name" value="Cell_wall/Cho-bd_repeat"/>
</dbReference>
<keyword evidence="2" id="KW-0677">Repeat</keyword>
<feature type="region of interest" description="Disordered" evidence="4">
    <location>
        <begin position="38"/>
        <end position="114"/>
    </location>
</feature>
<dbReference type="SUPFAM" id="SSF51445">
    <property type="entry name" value="(Trans)glycosidases"/>
    <property type="match status" value="1"/>
</dbReference>
<dbReference type="InterPro" id="IPR002053">
    <property type="entry name" value="Glyco_hydro_25"/>
</dbReference>
<dbReference type="PANTHER" id="PTHR34135:SF2">
    <property type="entry name" value="LYSOZYME"/>
    <property type="match status" value="1"/>
</dbReference>
<protein>
    <submittedName>
        <fullName evidence="5">1,4-beta-N-acetylmuramidase</fullName>
    </submittedName>
</protein>
<comment type="caution">
    <text evidence="5">The sequence shown here is derived from an EMBL/GenBank/DDBJ whole genome shotgun (WGS) entry which is preliminary data.</text>
</comment>
<gene>
    <name evidence="5" type="ORF">B7694_02250</name>
</gene>
<reference evidence="5 6" key="1">
    <citation type="journal article" date="2016" name="Eur. J. Clin. Microbiol. Infect. Dis.">
        <title>Whole genome sequencing as a tool for phylogenetic analysis of clinical strains of Mitis group streptococci.</title>
        <authorList>
            <person name="Rasmussen L.H."/>
            <person name="Dargis R."/>
            <person name="Hojholt K."/>
            <person name="Christensen J.J."/>
            <person name="Skovgaard O."/>
            <person name="Justesen U.S."/>
            <person name="Rosenvinge F.S."/>
            <person name="Moser C."/>
            <person name="Lukjancenko O."/>
            <person name="Rasmussen S."/>
            <person name="Nielsen X.C."/>
        </authorList>
    </citation>
    <scope>NUCLEOTIDE SEQUENCE [LARGE SCALE GENOMIC DNA]</scope>
    <source>
        <strain evidence="5 6">OD_310347_11</strain>
    </source>
</reference>
<dbReference type="RefSeq" id="WP_084953348.1">
    <property type="nucleotide sequence ID" value="NZ_NCVL01000007.1"/>
</dbReference>
<dbReference type="AlphaFoldDB" id="A0A1X1L4L1"/>
<dbReference type="Pfam" id="PF19085">
    <property type="entry name" value="Choline_bind_2"/>
    <property type="match status" value="1"/>
</dbReference>